<reference evidence="2" key="1">
    <citation type="submission" date="2016-03" db="EMBL/GenBank/DDBJ databases">
        <title>Culture-independent genomics supports pathogen discovery for uncultivable bacteria within the genus Chlamydia.</title>
        <authorList>
            <person name="Taylor-Brown A."/>
            <person name="Bachmann N.L."/>
            <person name="Borel N."/>
            <person name="Polkinghorne A."/>
        </authorList>
    </citation>
    <scope>NUCLEOTIDE SEQUENCE [LARGE SCALE GENOMIC DNA]</scope>
    <source>
        <strain evidence="2">2742-308</strain>
    </source>
</reference>
<dbReference type="Proteomes" id="UP000078162">
    <property type="component" value="Chromosome"/>
</dbReference>
<keyword evidence="2" id="KW-1185">Reference proteome</keyword>
<proteinExistence type="predicted"/>
<dbReference type="KEGG" id="csaz:Cs308_0294"/>
<dbReference type="AlphaFoldDB" id="A0A1A9HUE7"/>
<gene>
    <name evidence="1" type="ORF">Cs308_0294</name>
</gene>
<protein>
    <submittedName>
        <fullName evidence="1">Uncharacterized protein</fullName>
    </submittedName>
</protein>
<name>A0A1A9HUE7_9CHLA</name>
<evidence type="ECO:0000313" key="1">
    <source>
        <dbReference type="EMBL" id="ANH78465.1"/>
    </source>
</evidence>
<evidence type="ECO:0000313" key="2">
    <source>
        <dbReference type="Proteomes" id="UP000078162"/>
    </source>
</evidence>
<dbReference type="EMBL" id="CP014639">
    <property type="protein sequence ID" value="ANH78465.1"/>
    <property type="molecule type" value="Genomic_DNA"/>
</dbReference>
<dbReference type="PATRIC" id="fig|1806891.3.peg.286"/>
<accession>A0A1A9HUE7</accession>
<dbReference type="STRING" id="1806891.Cs308_0294"/>
<organism evidence="1 2">
    <name type="scientific">Candidatus Chlamydia sanziniae</name>
    <dbReference type="NCBI Taxonomy" id="1806891"/>
    <lineage>
        <taxon>Bacteria</taxon>
        <taxon>Pseudomonadati</taxon>
        <taxon>Chlamydiota</taxon>
        <taxon>Chlamydiia</taxon>
        <taxon>Chlamydiales</taxon>
        <taxon>Chlamydiaceae</taxon>
        <taxon>Chlamydia/Chlamydophila group</taxon>
        <taxon>Chlamydia</taxon>
    </lineage>
</organism>
<sequence>MEWSKIIFLSLFLSPIGVNVGKEFSSRTVFKVAKQPTLLFSQDVFPIYEIIEPVSPACLVHYEGWV</sequence>